<comment type="similarity">
    <text evidence="4">Belongs to the cytochrome P450 family.</text>
</comment>
<evidence type="ECO:0000256" key="1">
    <source>
        <dbReference type="ARBA" id="ARBA00001971"/>
    </source>
</evidence>
<keyword evidence="5 13" id="KW-0349">Heme</keyword>
<dbReference type="InterPro" id="IPR036396">
    <property type="entry name" value="Cyt_P450_sf"/>
</dbReference>
<evidence type="ECO:0000256" key="14">
    <source>
        <dbReference type="SAM" id="Phobius"/>
    </source>
</evidence>
<keyword evidence="10 13" id="KW-0408">Iron</keyword>
<feature type="transmembrane region" description="Helical" evidence="14">
    <location>
        <begin position="35"/>
        <end position="57"/>
    </location>
</feature>
<dbReference type="PROSITE" id="PS00086">
    <property type="entry name" value="CYTOCHROME_P450"/>
    <property type="match status" value="2"/>
</dbReference>
<evidence type="ECO:0000256" key="12">
    <source>
        <dbReference type="ARBA" id="ARBA00023136"/>
    </source>
</evidence>
<dbReference type="GO" id="GO:0005506">
    <property type="term" value="F:iron ion binding"/>
    <property type="evidence" value="ECO:0007669"/>
    <property type="project" value="InterPro"/>
</dbReference>
<keyword evidence="7" id="KW-0256">Endoplasmic reticulum</keyword>
<evidence type="ECO:0000256" key="11">
    <source>
        <dbReference type="ARBA" id="ARBA00023033"/>
    </source>
</evidence>
<evidence type="ECO:0000256" key="9">
    <source>
        <dbReference type="ARBA" id="ARBA00023002"/>
    </source>
</evidence>
<dbReference type="SUPFAM" id="SSF48264">
    <property type="entry name" value="Cytochrome P450"/>
    <property type="match status" value="2"/>
</dbReference>
<dbReference type="PaxDb" id="121845-A0A3Q0ILR1"/>
<dbReference type="Proteomes" id="UP000079169">
    <property type="component" value="Unplaced"/>
</dbReference>
<comment type="cofactor">
    <cofactor evidence="1 13">
        <name>heme</name>
        <dbReference type="ChEBI" id="CHEBI:30413"/>
    </cofactor>
</comment>
<dbReference type="PANTHER" id="PTHR24291:SF189">
    <property type="entry name" value="CYTOCHROME P450 4C3-RELATED"/>
    <property type="match status" value="1"/>
</dbReference>
<evidence type="ECO:0000256" key="5">
    <source>
        <dbReference type="ARBA" id="ARBA00022617"/>
    </source>
</evidence>
<dbReference type="InterPro" id="IPR002401">
    <property type="entry name" value="Cyt_P450_E_grp-I"/>
</dbReference>
<dbReference type="InterPro" id="IPR050196">
    <property type="entry name" value="Cytochrome_P450_Monoox"/>
</dbReference>
<keyword evidence="15" id="KW-1185">Reference proteome</keyword>
<feature type="binding site" description="axial binding residue" evidence="13">
    <location>
        <position position="870"/>
    </location>
    <ligand>
        <name>heme</name>
        <dbReference type="ChEBI" id="CHEBI:30413"/>
    </ligand>
    <ligandPart>
        <name>Fe</name>
        <dbReference type="ChEBI" id="CHEBI:18248"/>
    </ligandPart>
</feature>
<dbReference type="GO" id="GO:0016705">
    <property type="term" value="F:oxidoreductase activity, acting on paired donors, with incorporation or reduction of molecular oxygen"/>
    <property type="evidence" value="ECO:0007669"/>
    <property type="project" value="InterPro"/>
</dbReference>
<dbReference type="InterPro" id="IPR001128">
    <property type="entry name" value="Cyt_P450"/>
</dbReference>
<keyword evidence="6 13" id="KW-0479">Metal-binding</keyword>
<dbReference type="PANTHER" id="PTHR24291">
    <property type="entry name" value="CYTOCHROME P450 FAMILY 4"/>
    <property type="match status" value="1"/>
</dbReference>
<keyword evidence="12 14" id="KW-0472">Membrane</keyword>
<evidence type="ECO:0000256" key="8">
    <source>
        <dbReference type="ARBA" id="ARBA00022848"/>
    </source>
</evidence>
<gene>
    <name evidence="16" type="primary">LOC103506327</name>
</gene>
<dbReference type="AlphaFoldDB" id="A0A3Q0ILR1"/>
<dbReference type="InterPro" id="IPR017972">
    <property type="entry name" value="Cyt_P450_CS"/>
</dbReference>
<accession>A0A3Q0ILR1</accession>
<protein>
    <submittedName>
        <fullName evidence="16">Uncharacterized protein LOC103506327</fullName>
    </submittedName>
</protein>
<evidence type="ECO:0000256" key="6">
    <source>
        <dbReference type="ARBA" id="ARBA00022723"/>
    </source>
</evidence>
<dbReference type="KEGG" id="dci:103506327"/>
<dbReference type="PRINTS" id="PR00463">
    <property type="entry name" value="EP450I"/>
</dbReference>
<name>A0A3Q0ILR1_DIACI</name>
<keyword evidence="8" id="KW-0492">Microsome</keyword>
<sequence>MHWFDKHLLIFNPNVWYFLFGVWFLSWLWRRRKLYYISWCLPGPTALPIIGNLLYVLRFGASNVYPISKILVAKYGGVNGLIRFWIGPELAILVTDASVASQVNALALTKAEFYQHLAPPYMKTGIFVDEDIDHWRASRKIVTQVLHFKLLKTYIPIFHDESLILVDKFKKYAKNGQSFHPPKFLVLATFSTIMRTMLGVNINAQNNEKQPFIEAVHYCFEVSYVYVSCLYYIWTRRKLYYLSWQLPGPLPLPILGSTFFVWFFGVSNVFPILKIAFRHYASMKRLSKYLARTQVYEETVQILGEDTSVCPTYEDLMKLDYLERVIKECLRLFPAALGSARKITEDIKVTCSNGEEYVLPTGVTVFVLLFCIQKSSQYYDHPDEFDPDRWLPERSEGRDPLSYAPFSSGPRNCIGGKYALLQLKLFSVAIIREFEILPTENFTTLRDVEKAISMNATMDLEEKYLWQQSWNSIPVSNKLKSIKPTISPSSDRQNRYEELVICRMRIGHTRATHRHLFQRAPPSTCRCGEILSVRHILTCALHGMFVDKDIPHWKASKKVITQVFVFKVLKQYIKIFHEESIILVNKLQELAYSGQPFYPPKCLELATFNSIMRTTLGVNPNAQINEHQPFIDALHNIFQHFQRKLFLPILRNNFVYSLFGWRQDEERNIGILLDLAHTVLEDLKTDMKNTTDIMRESRTSLAELLLQQPHISMEELKAQIVTVIGAGLDTSMIQNSMVLIMLATHPTVQEKVFEEMVQVLGEDINVLPSYEDLMKLEYLERVIKECLRMYPAAPFTGRHITEDIKVTTEDGKEYIFPAGVAVGNLLNLVQKSPDYYENPRVFDPDRWLPENSVNRNPHCYIPFSSGPRNCIGGKYAILQMRTMLSAILRKYKVLPSESCKSLRDVRVKMNLTMELNPQCQITLRHRKSE</sequence>
<evidence type="ECO:0000256" key="4">
    <source>
        <dbReference type="ARBA" id="ARBA00010617"/>
    </source>
</evidence>
<dbReference type="GO" id="GO:0004497">
    <property type="term" value="F:monooxygenase activity"/>
    <property type="evidence" value="ECO:0007669"/>
    <property type="project" value="UniProtKB-KW"/>
</dbReference>
<dbReference type="GO" id="GO:0020037">
    <property type="term" value="F:heme binding"/>
    <property type="evidence" value="ECO:0007669"/>
    <property type="project" value="InterPro"/>
</dbReference>
<comment type="subcellular location">
    <subcellularLocation>
        <location evidence="3">Endoplasmic reticulum membrane</location>
        <topology evidence="3">Peripheral membrane protein</topology>
    </subcellularLocation>
    <subcellularLocation>
        <location evidence="2">Microsome membrane</location>
        <topology evidence="2">Peripheral membrane protein</topology>
    </subcellularLocation>
</comment>
<evidence type="ECO:0000256" key="10">
    <source>
        <dbReference type="ARBA" id="ARBA00023004"/>
    </source>
</evidence>
<dbReference type="PRINTS" id="PR00385">
    <property type="entry name" value="P450"/>
</dbReference>
<keyword evidence="11" id="KW-0503">Monooxygenase</keyword>
<evidence type="ECO:0000256" key="2">
    <source>
        <dbReference type="ARBA" id="ARBA00004174"/>
    </source>
</evidence>
<evidence type="ECO:0000256" key="3">
    <source>
        <dbReference type="ARBA" id="ARBA00004406"/>
    </source>
</evidence>
<dbReference type="Gene3D" id="1.10.630.10">
    <property type="entry name" value="Cytochrome P450"/>
    <property type="match status" value="3"/>
</dbReference>
<feature type="transmembrane region" description="Helical" evidence="14">
    <location>
        <begin position="7"/>
        <end position="29"/>
    </location>
</feature>
<evidence type="ECO:0000313" key="15">
    <source>
        <dbReference type="Proteomes" id="UP000079169"/>
    </source>
</evidence>
<keyword evidence="9" id="KW-0560">Oxidoreductase</keyword>
<dbReference type="Pfam" id="PF00067">
    <property type="entry name" value="p450"/>
    <property type="match status" value="3"/>
</dbReference>
<evidence type="ECO:0000256" key="7">
    <source>
        <dbReference type="ARBA" id="ARBA00022824"/>
    </source>
</evidence>
<dbReference type="RefSeq" id="XP_026677199.1">
    <property type="nucleotide sequence ID" value="XM_026821398.1"/>
</dbReference>
<reference evidence="16" key="1">
    <citation type="submission" date="2025-08" db="UniProtKB">
        <authorList>
            <consortium name="RefSeq"/>
        </authorList>
    </citation>
    <scope>IDENTIFICATION</scope>
</reference>
<evidence type="ECO:0000313" key="16">
    <source>
        <dbReference type="RefSeq" id="XP_026677199.1"/>
    </source>
</evidence>
<dbReference type="STRING" id="121845.A0A3Q0ILR1"/>
<evidence type="ECO:0000256" key="13">
    <source>
        <dbReference type="PIRSR" id="PIRSR602401-1"/>
    </source>
</evidence>
<keyword evidence="14" id="KW-1133">Transmembrane helix</keyword>
<keyword evidence="14" id="KW-0812">Transmembrane</keyword>
<dbReference type="GeneID" id="103506327"/>
<proteinExistence type="inferred from homology"/>
<organism evidence="15 16">
    <name type="scientific">Diaphorina citri</name>
    <name type="common">Asian citrus psyllid</name>
    <dbReference type="NCBI Taxonomy" id="121845"/>
    <lineage>
        <taxon>Eukaryota</taxon>
        <taxon>Metazoa</taxon>
        <taxon>Ecdysozoa</taxon>
        <taxon>Arthropoda</taxon>
        <taxon>Hexapoda</taxon>
        <taxon>Insecta</taxon>
        <taxon>Pterygota</taxon>
        <taxon>Neoptera</taxon>
        <taxon>Paraneoptera</taxon>
        <taxon>Hemiptera</taxon>
        <taxon>Sternorrhyncha</taxon>
        <taxon>Psylloidea</taxon>
        <taxon>Psyllidae</taxon>
        <taxon>Diaphorininae</taxon>
        <taxon>Diaphorina</taxon>
    </lineage>
</organism>